<dbReference type="AlphaFoldDB" id="A0A9E7C2K0"/>
<proteinExistence type="predicted"/>
<keyword evidence="1" id="KW-0472">Membrane</keyword>
<dbReference type="RefSeq" id="WP_259311767.1">
    <property type="nucleotide sequence ID" value="NZ_CP087164.1"/>
</dbReference>
<name>A0A9E7C2K0_9ACTN</name>
<reference evidence="2" key="1">
    <citation type="journal article" date="2022" name="Int. J. Syst. Evol. Microbiol.">
        <title>Pseudomonas aegrilactucae sp. nov. and Pseudomonas morbosilactucae sp. nov., pathogens causing bacterial rot of lettuce in Japan.</title>
        <authorList>
            <person name="Sawada H."/>
            <person name="Fujikawa T."/>
            <person name="Satou M."/>
        </authorList>
    </citation>
    <scope>NUCLEOTIDE SEQUENCE</scope>
    <source>
        <strain evidence="2">0166_1</strain>
    </source>
</reference>
<organism evidence="2 3">
    <name type="scientific">Capillimicrobium parvum</name>
    <dbReference type="NCBI Taxonomy" id="2884022"/>
    <lineage>
        <taxon>Bacteria</taxon>
        <taxon>Bacillati</taxon>
        <taxon>Actinomycetota</taxon>
        <taxon>Thermoleophilia</taxon>
        <taxon>Solirubrobacterales</taxon>
        <taxon>Capillimicrobiaceae</taxon>
        <taxon>Capillimicrobium</taxon>
    </lineage>
</organism>
<accession>A0A9E7C2K0</accession>
<evidence type="ECO:0000313" key="2">
    <source>
        <dbReference type="EMBL" id="UGS37722.1"/>
    </source>
</evidence>
<keyword evidence="3" id="KW-1185">Reference proteome</keyword>
<protein>
    <submittedName>
        <fullName evidence="2">Uncharacterized protein</fullName>
    </submittedName>
</protein>
<feature type="transmembrane region" description="Helical" evidence="1">
    <location>
        <begin position="12"/>
        <end position="30"/>
    </location>
</feature>
<evidence type="ECO:0000313" key="3">
    <source>
        <dbReference type="Proteomes" id="UP001162834"/>
    </source>
</evidence>
<dbReference type="KEGG" id="sbae:DSM104329_04143"/>
<dbReference type="EMBL" id="CP087164">
    <property type="protein sequence ID" value="UGS37722.1"/>
    <property type="molecule type" value="Genomic_DNA"/>
</dbReference>
<evidence type="ECO:0000256" key="1">
    <source>
        <dbReference type="SAM" id="Phobius"/>
    </source>
</evidence>
<keyword evidence="1" id="KW-1133">Transmembrane helix</keyword>
<dbReference type="Proteomes" id="UP001162834">
    <property type="component" value="Chromosome"/>
</dbReference>
<sequence length="45" mass="5267">MTVPFAHFGHWWTSILYLAPVVVVVVWLALQTWRARRQGDGQEDE</sequence>
<gene>
    <name evidence="2" type="ORF">DSM104329_04143</name>
</gene>
<keyword evidence="1" id="KW-0812">Transmembrane</keyword>